<evidence type="ECO:0008006" key="7">
    <source>
        <dbReference type="Google" id="ProtNLM"/>
    </source>
</evidence>
<dbReference type="InterPro" id="IPR001525">
    <property type="entry name" value="C5_MeTfrase"/>
</dbReference>
<reference evidence="5 6" key="1">
    <citation type="submission" date="2019-02" db="EMBL/GenBank/DDBJ databases">
        <title>Emended description of the genus Rhodopseudomonas and description of Rhodopseudomonas albus sp. nov., a non-phototrophic, heavy-metal-tolerant bacterium isolated from garden soil.</title>
        <authorList>
            <person name="Bao Z."/>
            <person name="Cao W.W."/>
            <person name="Sato Y."/>
            <person name="Nishizawa T."/>
            <person name="Zhao J."/>
            <person name="Guo Y."/>
            <person name="Ohta H."/>
        </authorList>
    </citation>
    <scope>NUCLEOTIDE SEQUENCE [LARGE SCALE GENOMIC DNA]</scope>
    <source>
        <strain evidence="5 6">SK50-23</strain>
    </source>
</reference>
<dbReference type="Proteomes" id="UP000682843">
    <property type="component" value="Chromosome"/>
</dbReference>
<dbReference type="SUPFAM" id="SSF53335">
    <property type="entry name" value="S-adenosyl-L-methionine-dependent methyltransferases"/>
    <property type="match status" value="1"/>
</dbReference>
<proteinExistence type="predicted"/>
<sequence length="428" mass="45553">MRFIASALLSHSSSETSSCLSASAFSLRTTVAVTATSSRPAVPSPVSIRKRFFLIARRDGKAIVWPKPTHGKKGSGLSPYRTAADIIDWSIPCPSIFERSRPLAENTLRRIARGIQRYVIDNAEPFIVEIANSSNPNGVSSVSDPLRTVTAMTKGGTFALASPTLIQTGYGEREGQSPRVPGLDKPLGTVVAGGQKHALVSAFLAKHYGGVVGITVDVPTGTVTTADHHSLVTAHITKFRTGATGSAIDEPLHTITAGGFQKREGGNGHAMGLVSACLMNMKGKSVGQKAGEPARTITAGAPHLAEVRAFLVKYFGTDQDPRLEEPLHTVTTKDRFGLVMVNGVEYQIVDIGMRMLSPRELYRAQGFPDSYIIDRTKDGKQLSKAAQVRMCGNSVSPVLAEVLVKANLSESSLFDMPANDDLKASAAA</sequence>
<keyword evidence="1" id="KW-0489">Methyltransferase</keyword>
<dbReference type="InterPro" id="IPR029063">
    <property type="entry name" value="SAM-dependent_MTases_sf"/>
</dbReference>
<evidence type="ECO:0000256" key="3">
    <source>
        <dbReference type="ARBA" id="ARBA00022747"/>
    </source>
</evidence>
<protein>
    <recommendedName>
        <fullName evidence="7">DNA (cytosine-5-)-methyltransferase</fullName>
    </recommendedName>
</protein>
<keyword evidence="3" id="KW-0680">Restriction system</keyword>
<organism evidence="5 6">
    <name type="scientific">Tardiphaga alba</name>
    <dbReference type="NCBI Taxonomy" id="340268"/>
    <lineage>
        <taxon>Bacteria</taxon>
        <taxon>Pseudomonadati</taxon>
        <taxon>Pseudomonadota</taxon>
        <taxon>Alphaproteobacteria</taxon>
        <taxon>Hyphomicrobiales</taxon>
        <taxon>Nitrobacteraceae</taxon>
        <taxon>Tardiphaga</taxon>
    </lineage>
</organism>
<comment type="catalytic activity">
    <reaction evidence="4">
        <text>a 2'-deoxycytidine in DNA + S-adenosyl-L-methionine = a 5-methyl-2'-deoxycytidine in DNA + S-adenosyl-L-homocysteine + H(+)</text>
        <dbReference type="Rhea" id="RHEA:13681"/>
        <dbReference type="Rhea" id="RHEA-COMP:11369"/>
        <dbReference type="Rhea" id="RHEA-COMP:11370"/>
        <dbReference type="ChEBI" id="CHEBI:15378"/>
        <dbReference type="ChEBI" id="CHEBI:57856"/>
        <dbReference type="ChEBI" id="CHEBI:59789"/>
        <dbReference type="ChEBI" id="CHEBI:85452"/>
        <dbReference type="ChEBI" id="CHEBI:85454"/>
        <dbReference type="EC" id="2.1.1.37"/>
    </reaction>
</comment>
<evidence type="ECO:0000256" key="1">
    <source>
        <dbReference type="ARBA" id="ARBA00022603"/>
    </source>
</evidence>
<gene>
    <name evidence="5" type="ORF">RPMA_18965</name>
</gene>
<evidence type="ECO:0000313" key="6">
    <source>
        <dbReference type="Proteomes" id="UP000682843"/>
    </source>
</evidence>
<dbReference type="Pfam" id="PF00145">
    <property type="entry name" value="DNA_methylase"/>
    <property type="match status" value="1"/>
</dbReference>
<keyword evidence="2" id="KW-0808">Transferase</keyword>
<dbReference type="EMBL" id="CP036498">
    <property type="protein sequence ID" value="QUS40680.1"/>
    <property type="molecule type" value="Genomic_DNA"/>
</dbReference>
<evidence type="ECO:0000256" key="2">
    <source>
        <dbReference type="ARBA" id="ARBA00022679"/>
    </source>
</evidence>
<dbReference type="Gene3D" id="3.90.120.10">
    <property type="entry name" value="DNA Methylase, subunit A, domain 2"/>
    <property type="match status" value="1"/>
</dbReference>
<evidence type="ECO:0000256" key="4">
    <source>
        <dbReference type="ARBA" id="ARBA00047422"/>
    </source>
</evidence>
<evidence type="ECO:0000313" key="5">
    <source>
        <dbReference type="EMBL" id="QUS40680.1"/>
    </source>
</evidence>
<accession>A0ABX8AED9</accession>
<name>A0ABX8AED9_9BRAD</name>
<keyword evidence="6" id="KW-1185">Reference proteome</keyword>